<dbReference type="OrthoDB" id="2021138at2759"/>
<protein>
    <recommendedName>
        <fullName evidence="5">Adenylyl cyclase</fullName>
    </recommendedName>
</protein>
<feature type="compositionally biased region" description="Polar residues" evidence="2">
    <location>
        <begin position="1260"/>
        <end position="1274"/>
    </location>
</feature>
<comment type="caution">
    <text evidence="3">The sequence shown here is derived from an EMBL/GenBank/DDBJ whole genome shotgun (WGS) entry which is preliminary data.</text>
</comment>
<dbReference type="EMBL" id="MKGL01000056">
    <property type="protein sequence ID" value="RNF08947.1"/>
    <property type="molecule type" value="Genomic_DNA"/>
</dbReference>
<dbReference type="InterPro" id="IPR029787">
    <property type="entry name" value="Nucleotide_cyclase"/>
</dbReference>
<feature type="region of interest" description="Disordered" evidence="2">
    <location>
        <begin position="1258"/>
        <end position="1291"/>
    </location>
</feature>
<name>A0A3R7KSR2_TRYRA</name>
<dbReference type="SUPFAM" id="SSF55073">
    <property type="entry name" value="Nucleotide cyclase"/>
    <property type="match status" value="1"/>
</dbReference>
<organism evidence="3 4">
    <name type="scientific">Trypanosoma rangeli</name>
    <dbReference type="NCBI Taxonomy" id="5698"/>
    <lineage>
        <taxon>Eukaryota</taxon>
        <taxon>Discoba</taxon>
        <taxon>Euglenozoa</taxon>
        <taxon>Kinetoplastea</taxon>
        <taxon>Metakinetoplastina</taxon>
        <taxon>Trypanosomatida</taxon>
        <taxon>Trypanosomatidae</taxon>
        <taxon>Trypanosoma</taxon>
        <taxon>Herpetosoma</taxon>
    </lineage>
</organism>
<proteinExistence type="predicted"/>
<feature type="coiled-coil region" evidence="1">
    <location>
        <begin position="86"/>
        <end position="138"/>
    </location>
</feature>
<feature type="coiled-coil region" evidence="1">
    <location>
        <begin position="26"/>
        <end position="53"/>
    </location>
</feature>
<sequence length="1291" mass="144094">MSLEEREASDVNCDMAVRLADLIIFRDQARRRIAELEATVEALEQTLSETRKSGSIPGAGMRRSLSAPLLDQPFKEDGLQLICSWNEELVDTVNELRGAMLKMETEAKIQIVSLKDEVDRLRLKSDSLRLENAALKERVADDVLRQRQTNRVEMAFEKAKIASRVRAAGLRRLECMEAVLMETHDDLYFVQRFDAARLPVRDVTFVIHVVANGSSPPLSGEEFTMTIYQNILLEAAKEYNGFHVCSSKHIEVFAFYGATAALHFSNECHIKVTNLTWPTRTIDIPFFAPVIDNGELLYSGPRMHTCMYTCNPGSETDPINGRSVYYGQEVRDVITAALQDAPLGEMVANKAWAIMICKETDIVNDVHDGVSLDISHIRSKLGAGWSIVALEHAAGDLFCSILPKSLERRRGLPPYYLNPSPRFPRSIIDVDVLRSELIASMKGLSRSSLSGIQQQQQTQQMLQSQLQPQSHQQQQHEGWVDGIYRHRQRGAEKGETHCADILSLYLLRQEKKSIIHLYKKLEAVAAFHEQMAMEAEDWYFARIQRIDSSETLYVCTVDIGSDDSWRAITKASMNLEEHYRLRDQLALSVRIKGRNNSGVHVNGNNVDVFTFAFRRPEHVLRFTAQLYAVVSQNCELLSKSNLCLMRAGVTVGQLRAMNSTQAATTSIDCGVAPMLRCRGKAVVRSGILCDVANSGEILVVSDVIQAFYATKSNLVNMEYNVLREGGRFLGSCTVLVDVYSILPKSYAFRRKLCKSGGEESVREELKYPRRSVKAALQLSERVMAREEVAQLLLQQQQLMERAEAARMAAEDGAWCLTAHQNLRLPWPVLKKFSVAHPTAELGFFFCDAADMPALSGAISDEVYKDIVAQYNHVVKEALLAYDGFIAKTDSVTAYIVIFNDPQRALEAALQIQRRLLTLNWPQKLMTLEATLFVRSLKTGIVLFNGVRARMVIHVSNDYQCNRKSHGEDGVLVDVFGPAMETVMEVASYACGGEILLTPGAMSGMVATLHGSLLMLQVAMQMAKTQPLSKMTLVSCVPRQVWERLDLFIPPTPNLENIRREFNSKSKHAKRVNKKTMWWQEENNSRWPLPHSRQVGCGKRQTALRSFIPASFQASWEDVALCFRRELSAALDLGVFREGFLAATSDLLMGLSNAFRALEDGFSKVQPVPQQAPTTPTAAEKRVDITSSDFGTRTSGMSVTLRSNTDLNKKSHCSSIGTPLMPLPVSLDPYKNALHILDSTLRGALHRMSRALGVGGGVHSMPQSNSVKGSTSLVSHGSAGFRKPLKPIQNIR</sequence>
<gene>
    <name evidence="3" type="ORF">TraAM80_02354</name>
</gene>
<evidence type="ECO:0000313" key="3">
    <source>
        <dbReference type="EMBL" id="RNF08947.1"/>
    </source>
</evidence>
<dbReference type="Gene3D" id="3.30.70.1230">
    <property type="entry name" value="Nucleotide cyclase"/>
    <property type="match status" value="1"/>
</dbReference>
<keyword evidence="1" id="KW-0175">Coiled coil</keyword>
<dbReference type="Proteomes" id="UP000283634">
    <property type="component" value="Unassembled WGS sequence"/>
</dbReference>
<evidence type="ECO:0000256" key="2">
    <source>
        <dbReference type="SAM" id="MobiDB-lite"/>
    </source>
</evidence>
<dbReference type="GeneID" id="40326287"/>
<reference evidence="3 4" key="1">
    <citation type="journal article" date="2018" name="BMC Genomics">
        <title>Genomic comparison of Trypanosoma conorhini and Trypanosoma rangeli to Trypanosoma cruzi strains of high and low virulence.</title>
        <authorList>
            <person name="Bradwell K.R."/>
            <person name="Koparde V.N."/>
            <person name="Matveyev A.V."/>
            <person name="Serrano M.G."/>
            <person name="Alves J.M."/>
            <person name="Parikh H."/>
            <person name="Huang B."/>
            <person name="Lee V."/>
            <person name="Espinosa-Alvarez O."/>
            <person name="Ortiz P.A."/>
            <person name="Costa-Martins A.G."/>
            <person name="Teixeira M.M."/>
            <person name="Buck G.A."/>
        </authorList>
    </citation>
    <scope>NUCLEOTIDE SEQUENCE [LARGE SCALE GENOMIC DNA]</scope>
    <source>
        <strain evidence="3 4">AM80</strain>
    </source>
</reference>
<dbReference type="InterPro" id="IPR050697">
    <property type="entry name" value="Adenylyl/Guanylyl_Cyclase_3/4"/>
</dbReference>
<evidence type="ECO:0000313" key="4">
    <source>
        <dbReference type="Proteomes" id="UP000283634"/>
    </source>
</evidence>
<dbReference type="PANTHER" id="PTHR43081:SF1">
    <property type="entry name" value="ADENYLATE CYCLASE, TERMINAL-DIFFERENTIATION SPECIFIC"/>
    <property type="match status" value="1"/>
</dbReference>
<evidence type="ECO:0000256" key="1">
    <source>
        <dbReference type="SAM" id="Coils"/>
    </source>
</evidence>
<dbReference type="OMA" id="KCTGPAI"/>
<evidence type="ECO:0008006" key="5">
    <source>
        <dbReference type="Google" id="ProtNLM"/>
    </source>
</evidence>
<dbReference type="PANTHER" id="PTHR43081">
    <property type="entry name" value="ADENYLATE CYCLASE, TERMINAL-DIFFERENTIATION SPECIFIC-RELATED"/>
    <property type="match status" value="1"/>
</dbReference>
<keyword evidence="4" id="KW-1185">Reference proteome</keyword>
<dbReference type="RefSeq" id="XP_029240690.1">
    <property type="nucleotide sequence ID" value="XM_029379359.1"/>
</dbReference>
<accession>A0A3R7KSR2</accession>